<proteinExistence type="predicted"/>
<protein>
    <submittedName>
        <fullName evidence="1">DUF2199 domain-containing protein</fullName>
    </submittedName>
</protein>
<accession>A0ABU6GK72</accession>
<reference evidence="1 2" key="1">
    <citation type="submission" date="2023-03" db="EMBL/GenBank/DDBJ databases">
        <title>Bacillus Genome Sequencing.</title>
        <authorList>
            <person name="Dunlap C."/>
        </authorList>
    </citation>
    <scope>NUCLEOTIDE SEQUENCE [LARGE SCALE GENOMIC DNA]</scope>
    <source>
        <strain evidence="1 2">BD-525</strain>
    </source>
</reference>
<dbReference type="EMBL" id="JARLKZ010000005">
    <property type="protein sequence ID" value="MEC0240140.1"/>
    <property type="molecule type" value="Genomic_DNA"/>
</dbReference>
<keyword evidence="2" id="KW-1185">Reference proteome</keyword>
<sequence>MKCPHCNNELNELPLCYGIEAPYYFYTVPEEKRTELIRDFCVIDEQHFFIRGHIEIPIIDNKEKFIWSVWVTLSEENFLKSNELLHVEGRENEKPYFGWLSTELSIYPITTLSLKTMVHTQEVGAVPLIELEQTNHPLAVEQREGITMERVKEIAHLINHSESIVEEATDIL</sequence>
<comment type="caution">
    <text evidence="1">The sequence shown here is derived from an EMBL/GenBank/DDBJ whole genome shotgun (WGS) entry which is preliminary data.</text>
</comment>
<evidence type="ECO:0000313" key="1">
    <source>
        <dbReference type="EMBL" id="MEC0240140.1"/>
    </source>
</evidence>
<dbReference type="RefSeq" id="WP_326087548.1">
    <property type="nucleotide sequence ID" value="NZ_JARLKZ010000005.1"/>
</dbReference>
<dbReference type="InterPro" id="IPR018697">
    <property type="entry name" value="DUF2199"/>
</dbReference>
<name>A0ABU6GK72_9BACL</name>
<evidence type="ECO:0000313" key="2">
    <source>
        <dbReference type="Proteomes" id="UP001344632"/>
    </source>
</evidence>
<gene>
    <name evidence="1" type="ORF">P4H66_09790</name>
</gene>
<dbReference type="Pfam" id="PF09965">
    <property type="entry name" value="DUF2199"/>
    <property type="match status" value="1"/>
</dbReference>
<organism evidence="1 2">
    <name type="scientific">Paenibacillus dokdonensis</name>
    <dbReference type="NCBI Taxonomy" id="2567944"/>
    <lineage>
        <taxon>Bacteria</taxon>
        <taxon>Bacillati</taxon>
        <taxon>Bacillota</taxon>
        <taxon>Bacilli</taxon>
        <taxon>Bacillales</taxon>
        <taxon>Paenibacillaceae</taxon>
        <taxon>Paenibacillus</taxon>
    </lineage>
</organism>
<dbReference type="Proteomes" id="UP001344632">
    <property type="component" value="Unassembled WGS sequence"/>
</dbReference>